<reference evidence="1 2" key="1">
    <citation type="journal article" date="2020" name="Cell">
        <title>Large-Scale Comparative Analyses of Tick Genomes Elucidate Their Genetic Diversity and Vector Capacities.</title>
        <authorList>
            <consortium name="Tick Genome and Microbiome Consortium (TIGMIC)"/>
            <person name="Jia N."/>
            <person name="Wang J."/>
            <person name="Shi W."/>
            <person name="Du L."/>
            <person name="Sun Y."/>
            <person name="Zhan W."/>
            <person name="Jiang J.F."/>
            <person name="Wang Q."/>
            <person name="Zhang B."/>
            <person name="Ji P."/>
            <person name="Bell-Sakyi L."/>
            <person name="Cui X.M."/>
            <person name="Yuan T.T."/>
            <person name="Jiang B.G."/>
            <person name="Yang W.F."/>
            <person name="Lam T.T."/>
            <person name="Chang Q.C."/>
            <person name="Ding S.J."/>
            <person name="Wang X.J."/>
            <person name="Zhu J.G."/>
            <person name="Ruan X.D."/>
            <person name="Zhao L."/>
            <person name="Wei J.T."/>
            <person name="Ye R.Z."/>
            <person name="Que T.C."/>
            <person name="Du C.H."/>
            <person name="Zhou Y.H."/>
            <person name="Cheng J.X."/>
            <person name="Dai P.F."/>
            <person name="Guo W.B."/>
            <person name="Han X.H."/>
            <person name="Huang E.J."/>
            <person name="Li L.F."/>
            <person name="Wei W."/>
            <person name="Gao Y.C."/>
            <person name="Liu J.Z."/>
            <person name="Shao H.Z."/>
            <person name="Wang X."/>
            <person name="Wang C.C."/>
            <person name="Yang T.C."/>
            <person name="Huo Q.B."/>
            <person name="Li W."/>
            <person name="Chen H.Y."/>
            <person name="Chen S.E."/>
            <person name="Zhou L.G."/>
            <person name="Ni X.B."/>
            <person name="Tian J.H."/>
            <person name="Sheng Y."/>
            <person name="Liu T."/>
            <person name="Pan Y.S."/>
            <person name="Xia L.Y."/>
            <person name="Li J."/>
            <person name="Zhao F."/>
            <person name="Cao W.C."/>
        </authorList>
    </citation>
    <scope>NUCLEOTIDE SEQUENCE [LARGE SCALE GENOMIC DNA]</scope>
    <source>
        <strain evidence="1">Iper-2018</strain>
    </source>
</reference>
<accession>A0AC60NZW1</accession>
<evidence type="ECO:0000313" key="1">
    <source>
        <dbReference type="EMBL" id="KAG0412686.1"/>
    </source>
</evidence>
<organism evidence="1 2">
    <name type="scientific">Ixodes persulcatus</name>
    <name type="common">Taiga tick</name>
    <dbReference type="NCBI Taxonomy" id="34615"/>
    <lineage>
        <taxon>Eukaryota</taxon>
        <taxon>Metazoa</taxon>
        <taxon>Ecdysozoa</taxon>
        <taxon>Arthropoda</taxon>
        <taxon>Chelicerata</taxon>
        <taxon>Arachnida</taxon>
        <taxon>Acari</taxon>
        <taxon>Parasitiformes</taxon>
        <taxon>Ixodida</taxon>
        <taxon>Ixodoidea</taxon>
        <taxon>Ixodidae</taxon>
        <taxon>Ixodinae</taxon>
        <taxon>Ixodes</taxon>
    </lineage>
</organism>
<proteinExistence type="predicted"/>
<dbReference type="Proteomes" id="UP000805193">
    <property type="component" value="Unassembled WGS sequence"/>
</dbReference>
<gene>
    <name evidence="1" type="ORF">HPB47_010170</name>
</gene>
<protein>
    <submittedName>
        <fullName evidence="1">Uncharacterized protein</fullName>
    </submittedName>
</protein>
<comment type="caution">
    <text evidence="1">The sequence shown here is derived from an EMBL/GenBank/DDBJ whole genome shotgun (WGS) entry which is preliminary data.</text>
</comment>
<name>A0AC60NZW1_IXOPE</name>
<sequence length="291" mass="32307">MEMNGQNGTSVKCPRHPRTKDLKERTTRRASTPPCVTPDNGASSTRRGKDGKEVAWKTRGESKEGGEERMTTQRALSLETKRSVIKDVVAKNNVADTTVATVWKSREQKRDCLPVLYTANGKAWMTQELFASCLKSFYEAEVTEKRHVVLILDNCMDLRGAIDMITASWWQVKATTIQKCLRNAGFLRDAGNSEDFHWRRDAIDAAIGTDDVVENHFEATTDEAIVAAVRGSEASPPEDEADDDEESTPEVSSKDALEFLQKLKDRMGPFCRARERAGAIPVAPHHGANSP</sequence>
<keyword evidence="2" id="KW-1185">Reference proteome</keyword>
<dbReference type="EMBL" id="JABSTQ010011330">
    <property type="protein sequence ID" value="KAG0412686.1"/>
    <property type="molecule type" value="Genomic_DNA"/>
</dbReference>
<evidence type="ECO:0000313" key="2">
    <source>
        <dbReference type="Proteomes" id="UP000805193"/>
    </source>
</evidence>